<dbReference type="Pfam" id="PF02630">
    <property type="entry name" value="SCO1-SenC"/>
    <property type="match status" value="1"/>
</dbReference>
<comment type="similarity">
    <text evidence="1">Belongs to the SCO1/2 family.</text>
</comment>
<proteinExistence type="inferred from homology"/>
<keyword evidence="2" id="KW-0186">Copper</keyword>
<evidence type="ECO:0000256" key="2">
    <source>
        <dbReference type="PIRSR" id="PIRSR603782-1"/>
    </source>
</evidence>
<dbReference type="FunFam" id="3.40.30.10:FF:000013">
    <property type="entry name" value="Blast:Protein SCO1 homolog, mitochondrial"/>
    <property type="match status" value="1"/>
</dbReference>
<organism evidence="4 5">
    <name type="scientific">Amycolatopsis jiangsuensis</name>
    <dbReference type="NCBI Taxonomy" id="1181879"/>
    <lineage>
        <taxon>Bacteria</taxon>
        <taxon>Bacillati</taxon>
        <taxon>Actinomycetota</taxon>
        <taxon>Actinomycetes</taxon>
        <taxon>Pseudonocardiales</taxon>
        <taxon>Pseudonocardiaceae</taxon>
        <taxon>Amycolatopsis</taxon>
    </lineage>
</organism>
<dbReference type="GO" id="GO:0046872">
    <property type="term" value="F:metal ion binding"/>
    <property type="evidence" value="ECO:0007669"/>
    <property type="project" value="UniProtKB-KW"/>
</dbReference>
<feature type="disulfide bond" description="Redox-active" evidence="3">
    <location>
        <begin position="41"/>
        <end position="45"/>
    </location>
</feature>
<accession>A0A840IZJ6</accession>
<protein>
    <submittedName>
        <fullName evidence="4">Protein SCO1/2</fullName>
    </submittedName>
</protein>
<feature type="binding site" evidence="2">
    <location>
        <position position="41"/>
    </location>
    <ligand>
        <name>Cu cation</name>
        <dbReference type="ChEBI" id="CHEBI:23378"/>
    </ligand>
</feature>
<sequence length="169" mass="19164">MPTSQARVGGHFELIDHFGERVTPECYRGQFMLVFFGFTHCGQICPAVLSRNSRALELLGRDADEIRPLYVTVDPDRDTPEVLAEYLRDRHPRYTGLTGTAEEIEAAKRAYHVFARRADELDDYTVPHTSFTFLMNPDGDYVTHYTDTVTAEELAAALAGEIARHRRNS</sequence>
<dbReference type="PANTHER" id="PTHR12151">
    <property type="entry name" value="ELECTRON TRANSPORT PROTIN SCO1/SENC FAMILY MEMBER"/>
    <property type="match status" value="1"/>
</dbReference>
<name>A0A840IZJ6_9PSEU</name>
<dbReference type="InterPro" id="IPR003782">
    <property type="entry name" value="SCO1/SenC"/>
</dbReference>
<evidence type="ECO:0000313" key="5">
    <source>
        <dbReference type="Proteomes" id="UP000581769"/>
    </source>
</evidence>
<evidence type="ECO:0000256" key="1">
    <source>
        <dbReference type="ARBA" id="ARBA00010996"/>
    </source>
</evidence>
<keyword evidence="2" id="KW-0479">Metal-binding</keyword>
<dbReference type="CDD" id="cd02968">
    <property type="entry name" value="SCO"/>
    <property type="match status" value="1"/>
</dbReference>
<keyword evidence="3" id="KW-1015">Disulfide bond</keyword>
<keyword evidence="5" id="KW-1185">Reference proteome</keyword>
<dbReference type="EMBL" id="JACHMG010000001">
    <property type="protein sequence ID" value="MBB4686929.1"/>
    <property type="molecule type" value="Genomic_DNA"/>
</dbReference>
<evidence type="ECO:0000313" key="4">
    <source>
        <dbReference type="EMBL" id="MBB4686929.1"/>
    </source>
</evidence>
<reference evidence="4 5" key="1">
    <citation type="submission" date="2020-08" db="EMBL/GenBank/DDBJ databases">
        <title>Sequencing the genomes of 1000 actinobacteria strains.</title>
        <authorList>
            <person name="Klenk H.-P."/>
        </authorList>
    </citation>
    <scope>NUCLEOTIDE SEQUENCE [LARGE SCALE GENOMIC DNA]</scope>
    <source>
        <strain evidence="4 5">DSM 45859</strain>
    </source>
</reference>
<dbReference type="Gene3D" id="3.40.30.10">
    <property type="entry name" value="Glutaredoxin"/>
    <property type="match status" value="1"/>
</dbReference>
<dbReference type="PANTHER" id="PTHR12151:SF25">
    <property type="entry name" value="LINALOOL DEHYDRATASE_ISOMERASE DOMAIN-CONTAINING PROTEIN"/>
    <property type="match status" value="1"/>
</dbReference>
<dbReference type="InterPro" id="IPR036249">
    <property type="entry name" value="Thioredoxin-like_sf"/>
</dbReference>
<dbReference type="Proteomes" id="UP000581769">
    <property type="component" value="Unassembled WGS sequence"/>
</dbReference>
<dbReference type="RefSeq" id="WP_184781713.1">
    <property type="nucleotide sequence ID" value="NZ_JACHMG010000001.1"/>
</dbReference>
<feature type="binding site" evidence="2">
    <location>
        <position position="45"/>
    </location>
    <ligand>
        <name>Cu cation</name>
        <dbReference type="ChEBI" id="CHEBI:23378"/>
    </ligand>
</feature>
<dbReference type="AlphaFoldDB" id="A0A840IZJ6"/>
<comment type="caution">
    <text evidence="4">The sequence shown here is derived from an EMBL/GenBank/DDBJ whole genome shotgun (WGS) entry which is preliminary data.</text>
</comment>
<feature type="binding site" evidence="2">
    <location>
        <position position="128"/>
    </location>
    <ligand>
        <name>Cu cation</name>
        <dbReference type="ChEBI" id="CHEBI:23378"/>
    </ligand>
</feature>
<dbReference type="SUPFAM" id="SSF52833">
    <property type="entry name" value="Thioredoxin-like"/>
    <property type="match status" value="1"/>
</dbReference>
<gene>
    <name evidence="4" type="ORF">BJY18_004414</name>
</gene>
<evidence type="ECO:0000256" key="3">
    <source>
        <dbReference type="PIRSR" id="PIRSR603782-2"/>
    </source>
</evidence>